<evidence type="ECO:0000313" key="2">
    <source>
        <dbReference type="EMBL" id="CAI3982254.1"/>
    </source>
</evidence>
<dbReference type="Proteomes" id="UP001152797">
    <property type="component" value="Unassembled WGS sequence"/>
</dbReference>
<proteinExistence type="predicted"/>
<organism evidence="2">
    <name type="scientific">Cladocopium goreaui</name>
    <dbReference type="NCBI Taxonomy" id="2562237"/>
    <lineage>
        <taxon>Eukaryota</taxon>
        <taxon>Sar</taxon>
        <taxon>Alveolata</taxon>
        <taxon>Dinophyceae</taxon>
        <taxon>Suessiales</taxon>
        <taxon>Symbiodiniaceae</taxon>
        <taxon>Cladocopium</taxon>
    </lineage>
</organism>
<reference evidence="2" key="1">
    <citation type="submission" date="2022-10" db="EMBL/GenBank/DDBJ databases">
        <authorList>
            <person name="Chen Y."/>
            <person name="Dougan E. K."/>
            <person name="Chan C."/>
            <person name="Rhodes N."/>
            <person name="Thang M."/>
        </authorList>
    </citation>
    <scope>NUCLEOTIDE SEQUENCE</scope>
</reference>
<protein>
    <submittedName>
        <fullName evidence="2">Uncharacterized protein</fullName>
    </submittedName>
</protein>
<keyword evidence="4" id="KW-1185">Reference proteome</keyword>
<evidence type="ECO:0000313" key="3">
    <source>
        <dbReference type="EMBL" id="CAL4769566.1"/>
    </source>
</evidence>
<keyword evidence="1" id="KW-0732">Signal</keyword>
<reference evidence="3 4" key="2">
    <citation type="submission" date="2024-05" db="EMBL/GenBank/DDBJ databases">
        <authorList>
            <person name="Chen Y."/>
            <person name="Shah S."/>
            <person name="Dougan E. K."/>
            <person name="Thang M."/>
            <person name="Chan C."/>
        </authorList>
    </citation>
    <scope>NUCLEOTIDE SEQUENCE [LARGE SCALE GENOMIC DNA]</scope>
</reference>
<gene>
    <name evidence="2" type="ORF">C1SCF055_LOCUS9968</name>
</gene>
<sequence length="218" mass="24759">MMLIVCFWVACNSVLAASPVGRAKGPQPLDNYTSRDCSFHGCEDVDAAVVLQKDLRATATMTAPWDASDPHKSGFRRWRYRRIQRIRRRFQRYGQRWKSRRATMRNLIFVAMTIPEIGDMFLKDATHGNGSYEAKSFRIQNLGHGGPRARCRFVRAQRLSRILWSWGHRLGHKTEVATLLTPPSTSQKVFPASSPVVSSWTWENDSVPLPHHGAAIAL</sequence>
<feature type="chain" id="PRO_5043269933" evidence="1">
    <location>
        <begin position="17"/>
        <end position="218"/>
    </location>
</feature>
<dbReference type="AlphaFoldDB" id="A0A9P1BZB4"/>
<comment type="caution">
    <text evidence="2">The sequence shown here is derived from an EMBL/GenBank/DDBJ whole genome shotgun (WGS) entry which is preliminary data.</text>
</comment>
<accession>A0A9P1BZB4</accession>
<feature type="signal peptide" evidence="1">
    <location>
        <begin position="1"/>
        <end position="16"/>
    </location>
</feature>
<dbReference type="EMBL" id="CAMXCT030000697">
    <property type="protein sequence ID" value="CAL4769566.1"/>
    <property type="molecule type" value="Genomic_DNA"/>
</dbReference>
<dbReference type="EMBL" id="CAMXCT020000697">
    <property type="protein sequence ID" value="CAL1135629.1"/>
    <property type="molecule type" value="Genomic_DNA"/>
</dbReference>
<name>A0A9P1BZB4_9DINO</name>
<evidence type="ECO:0000256" key="1">
    <source>
        <dbReference type="SAM" id="SignalP"/>
    </source>
</evidence>
<evidence type="ECO:0000313" key="4">
    <source>
        <dbReference type="Proteomes" id="UP001152797"/>
    </source>
</evidence>
<dbReference type="EMBL" id="CAMXCT010000697">
    <property type="protein sequence ID" value="CAI3982254.1"/>
    <property type="molecule type" value="Genomic_DNA"/>
</dbReference>